<comment type="caution">
    <text evidence="8">The sequence shown here is derived from an EMBL/GenBank/DDBJ whole genome shotgun (WGS) entry which is preliminary data.</text>
</comment>
<evidence type="ECO:0000256" key="3">
    <source>
        <dbReference type="ARBA" id="ARBA00022692"/>
    </source>
</evidence>
<dbReference type="Proteomes" id="UP000007151">
    <property type="component" value="Unassembled WGS sequence"/>
</dbReference>
<accession>A0A212EWX7</accession>
<dbReference type="GO" id="GO:0016567">
    <property type="term" value="P:protein ubiquitination"/>
    <property type="evidence" value="ECO:0007669"/>
    <property type="project" value="InterPro"/>
</dbReference>
<dbReference type="GO" id="GO:0016020">
    <property type="term" value="C:membrane"/>
    <property type="evidence" value="ECO:0007669"/>
    <property type="project" value="UniProtKB-SubCell"/>
</dbReference>
<keyword evidence="9" id="KW-1185">Reference proteome</keyword>
<keyword evidence="3 7" id="KW-0812">Transmembrane</keyword>
<comment type="similarity">
    <text evidence="2">Belongs to the TMEM129 family.</text>
</comment>
<keyword evidence="5 7" id="KW-0472">Membrane</keyword>
<protein>
    <submittedName>
        <fullName evidence="8">Transmembrane protein 129</fullName>
    </submittedName>
</protein>
<dbReference type="KEGG" id="dpl:KGM_204740"/>
<evidence type="ECO:0000256" key="7">
    <source>
        <dbReference type="SAM" id="Phobius"/>
    </source>
</evidence>
<dbReference type="STRING" id="278856.A0A212EWX7"/>
<gene>
    <name evidence="8" type="ORF">KGM_204740</name>
</gene>
<feature type="transmembrane region" description="Helical" evidence="7">
    <location>
        <begin position="6"/>
        <end position="31"/>
    </location>
</feature>
<comment type="subcellular location">
    <subcellularLocation>
        <location evidence="1">Membrane</location>
        <topology evidence="1">Multi-pass membrane protein</topology>
    </subcellularLocation>
</comment>
<name>A0A212EWX7_DANPL</name>
<evidence type="ECO:0000256" key="4">
    <source>
        <dbReference type="ARBA" id="ARBA00022989"/>
    </source>
</evidence>
<evidence type="ECO:0000256" key="1">
    <source>
        <dbReference type="ARBA" id="ARBA00004141"/>
    </source>
</evidence>
<dbReference type="Pfam" id="PF10272">
    <property type="entry name" value="Tmpp129"/>
    <property type="match status" value="1"/>
</dbReference>
<sequence>MDVLITLFYILFAICVVYPPTEFVAAGFTIPQLLDNFLGSENVNFIGYHMKRITITALIHSALPLGYVFTLWCGGEDSVWMPAAALATGIIPVLMCYKIVCWWEHDKKKHPVVKALLPYVNEGSDWRVVASHFNLDFRSIEKVSINLTATSKFIATNSFLIKVTQYGTNIVKQSDCTLVATATDSHNLTPTGEDEIQYVNIEVIPSRVDIKRFTFRISTTALRDLQPRLERPVRVPDHISLLPTLIERFVKVFKQHVEQNPVYYVDQELEPCIGCMQATADVKLDRLCPPHEPQPAPALPACQQCNCSIMVCVMHGPVVGGSCERPSGRMAERAGLLSRLPSPLLSPGRAPRPRSPNIRLTEGHHLPIRSPSHQAQS</sequence>
<organism evidence="8 9">
    <name type="scientific">Danaus plexippus plexippus</name>
    <dbReference type="NCBI Taxonomy" id="278856"/>
    <lineage>
        <taxon>Eukaryota</taxon>
        <taxon>Metazoa</taxon>
        <taxon>Ecdysozoa</taxon>
        <taxon>Arthropoda</taxon>
        <taxon>Hexapoda</taxon>
        <taxon>Insecta</taxon>
        <taxon>Pterygota</taxon>
        <taxon>Neoptera</taxon>
        <taxon>Endopterygota</taxon>
        <taxon>Lepidoptera</taxon>
        <taxon>Glossata</taxon>
        <taxon>Ditrysia</taxon>
        <taxon>Papilionoidea</taxon>
        <taxon>Nymphalidae</taxon>
        <taxon>Danainae</taxon>
        <taxon>Danaini</taxon>
        <taxon>Danaina</taxon>
        <taxon>Danaus</taxon>
        <taxon>Danaus</taxon>
    </lineage>
</organism>
<dbReference type="EMBL" id="AGBW02011879">
    <property type="protein sequence ID" value="OWR45985.1"/>
    <property type="molecule type" value="Genomic_DNA"/>
</dbReference>
<dbReference type="GO" id="GO:0005783">
    <property type="term" value="C:endoplasmic reticulum"/>
    <property type="evidence" value="ECO:0007669"/>
    <property type="project" value="TreeGrafter"/>
</dbReference>
<evidence type="ECO:0000256" key="5">
    <source>
        <dbReference type="ARBA" id="ARBA00023136"/>
    </source>
</evidence>
<evidence type="ECO:0000256" key="6">
    <source>
        <dbReference type="SAM" id="MobiDB-lite"/>
    </source>
</evidence>
<feature type="transmembrane region" description="Helical" evidence="7">
    <location>
        <begin position="78"/>
        <end position="100"/>
    </location>
</feature>
<feature type="compositionally biased region" description="Low complexity" evidence="6">
    <location>
        <begin position="340"/>
        <end position="349"/>
    </location>
</feature>
<keyword evidence="4 7" id="KW-1133">Transmembrane helix</keyword>
<evidence type="ECO:0000313" key="8">
    <source>
        <dbReference type="EMBL" id="OWR45985.1"/>
    </source>
</evidence>
<proteinExistence type="inferred from homology"/>
<dbReference type="InParanoid" id="A0A212EWX7"/>
<evidence type="ECO:0000256" key="2">
    <source>
        <dbReference type="ARBA" id="ARBA00007332"/>
    </source>
</evidence>
<dbReference type="GO" id="GO:0061630">
    <property type="term" value="F:ubiquitin protein ligase activity"/>
    <property type="evidence" value="ECO:0007669"/>
    <property type="project" value="InterPro"/>
</dbReference>
<dbReference type="PANTHER" id="PTHR31322:SF2">
    <property type="entry name" value="E3 UBIQUITIN-PROTEIN LIGASE TM129"/>
    <property type="match status" value="1"/>
</dbReference>
<dbReference type="FunCoup" id="A0A212EWX7">
    <property type="interactions" value="1580"/>
</dbReference>
<feature type="region of interest" description="Disordered" evidence="6">
    <location>
        <begin position="340"/>
        <end position="377"/>
    </location>
</feature>
<dbReference type="PANTHER" id="PTHR31322">
    <property type="entry name" value="E3 UBIQUITIN-PROTEIN LIGASE TM129"/>
    <property type="match status" value="1"/>
</dbReference>
<dbReference type="InterPro" id="IPR018801">
    <property type="entry name" value="TM129"/>
</dbReference>
<reference evidence="8 9" key="1">
    <citation type="journal article" date="2011" name="Cell">
        <title>The monarch butterfly genome yields insights into long-distance migration.</title>
        <authorList>
            <person name="Zhan S."/>
            <person name="Merlin C."/>
            <person name="Boore J.L."/>
            <person name="Reppert S.M."/>
        </authorList>
    </citation>
    <scope>NUCLEOTIDE SEQUENCE [LARGE SCALE GENOMIC DNA]</scope>
    <source>
        <strain evidence="8">F-2</strain>
    </source>
</reference>
<dbReference type="AlphaFoldDB" id="A0A212EWX7"/>
<evidence type="ECO:0000313" key="9">
    <source>
        <dbReference type="Proteomes" id="UP000007151"/>
    </source>
</evidence>